<gene>
    <name evidence="2" type="ORF">AC579_8433</name>
</gene>
<dbReference type="STRING" id="113226.A0A139IIB6"/>
<name>A0A139IIB6_9PEZI</name>
<keyword evidence="3" id="KW-1185">Reference proteome</keyword>
<sequence length="418" mass="45270">MGHARQLEEWSSDLAFAADTAISQYQHQRNPSSAPPVAIASGTNGKNSANDVTTPVDFIQRLASQNQLLACLKWLGEFQVLACIPLKGSIHARDVADLAGVPETQLCRIVRLMATAGFLHEPLPGQIAHTVLSAAFVTDLSLLDASMFLSETAAPVALHMATATERQSNLQSSNSAYSVAFNTSQPFEAACVERSRLHRQWSAYSQYAGAVEDKTVELFGQLNWRSLGNATIVDSCAQSTDVVLALAKLFPSLHFVVQMNNAAAVQQEACRKPESEDIKHRIILQERMPSAPQTVKDAAVYILRLPATLRPSAAQILTELRAHLGALRANSSATLILAPPLLPEPGTLDPDSEARARVRDLARLQLTNETDLELSELIELVNSVHDSNGRFRVVSKLRTRDSAATAALGIKYQAVDAP</sequence>
<dbReference type="InterPro" id="IPR029063">
    <property type="entry name" value="SAM-dependent_MTases_sf"/>
</dbReference>
<dbReference type="InterPro" id="IPR036390">
    <property type="entry name" value="WH_DNA-bd_sf"/>
</dbReference>
<evidence type="ECO:0000313" key="3">
    <source>
        <dbReference type="Proteomes" id="UP000073492"/>
    </source>
</evidence>
<dbReference type="Gene3D" id="1.10.10.10">
    <property type="entry name" value="Winged helix-like DNA-binding domain superfamily/Winged helix DNA-binding domain"/>
    <property type="match status" value="1"/>
</dbReference>
<dbReference type="Proteomes" id="UP000073492">
    <property type="component" value="Unassembled WGS sequence"/>
</dbReference>
<protein>
    <recommendedName>
        <fullName evidence="4">O-methyltransferase domain-containing protein</fullName>
    </recommendedName>
</protein>
<dbReference type="OrthoDB" id="2410195at2759"/>
<feature type="region of interest" description="Disordered" evidence="1">
    <location>
        <begin position="27"/>
        <end position="50"/>
    </location>
</feature>
<dbReference type="PANTHER" id="PTHR43712">
    <property type="entry name" value="PUTATIVE (AFU_ORTHOLOGUE AFUA_4G14580)-RELATED"/>
    <property type="match status" value="1"/>
</dbReference>
<dbReference type="SUPFAM" id="SSF46785">
    <property type="entry name" value="Winged helix' DNA-binding domain"/>
    <property type="match status" value="1"/>
</dbReference>
<reference evidence="2 3" key="1">
    <citation type="submission" date="2015-07" db="EMBL/GenBank/DDBJ databases">
        <title>Comparative genomics of the Sigatoka disease complex on banana suggests a link between parallel evolutionary changes in Pseudocercospora fijiensis and Pseudocercospora eumusae and increased virulence on the banana host.</title>
        <authorList>
            <person name="Chang T.-C."/>
            <person name="Salvucci A."/>
            <person name="Crous P.W."/>
            <person name="Stergiopoulos I."/>
        </authorList>
    </citation>
    <scope>NUCLEOTIDE SEQUENCE [LARGE SCALE GENOMIC DNA]</scope>
    <source>
        <strain evidence="2 3">CBS 116634</strain>
    </source>
</reference>
<dbReference type="PANTHER" id="PTHR43712:SF15">
    <property type="entry name" value="MONODICTYPHENONE CLUSTER TRANSCRIPTIONAL COACTIVATOR MDPA"/>
    <property type="match status" value="1"/>
</dbReference>
<dbReference type="InterPro" id="IPR036388">
    <property type="entry name" value="WH-like_DNA-bd_sf"/>
</dbReference>
<dbReference type="EMBL" id="LFZO01000086">
    <property type="protein sequence ID" value="KXT14306.1"/>
    <property type="molecule type" value="Genomic_DNA"/>
</dbReference>
<accession>A0A139IIB6</accession>
<dbReference type="Gene3D" id="3.40.50.150">
    <property type="entry name" value="Vaccinia Virus protein VP39"/>
    <property type="match status" value="1"/>
</dbReference>
<comment type="caution">
    <text evidence="2">The sequence shown here is derived from an EMBL/GenBank/DDBJ whole genome shotgun (WGS) entry which is preliminary data.</text>
</comment>
<evidence type="ECO:0000256" key="1">
    <source>
        <dbReference type="SAM" id="MobiDB-lite"/>
    </source>
</evidence>
<evidence type="ECO:0000313" key="2">
    <source>
        <dbReference type="EMBL" id="KXT14306.1"/>
    </source>
</evidence>
<dbReference type="AlphaFoldDB" id="A0A139IIB6"/>
<proteinExistence type="predicted"/>
<organism evidence="2 3">
    <name type="scientific">Pseudocercospora musae</name>
    <dbReference type="NCBI Taxonomy" id="113226"/>
    <lineage>
        <taxon>Eukaryota</taxon>
        <taxon>Fungi</taxon>
        <taxon>Dikarya</taxon>
        <taxon>Ascomycota</taxon>
        <taxon>Pezizomycotina</taxon>
        <taxon>Dothideomycetes</taxon>
        <taxon>Dothideomycetidae</taxon>
        <taxon>Mycosphaerellales</taxon>
        <taxon>Mycosphaerellaceae</taxon>
        <taxon>Pseudocercospora</taxon>
    </lineage>
</organism>
<feature type="compositionally biased region" description="Polar residues" evidence="1">
    <location>
        <begin position="41"/>
        <end position="50"/>
    </location>
</feature>
<evidence type="ECO:0008006" key="4">
    <source>
        <dbReference type="Google" id="ProtNLM"/>
    </source>
</evidence>